<keyword evidence="3" id="KW-1185">Reference proteome</keyword>
<feature type="domain" description="Glycosyl transferase family 28 C-terminal" evidence="1">
    <location>
        <begin position="53"/>
        <end position="228"/>
    </location>
</feature>
<accession>A0ABZ1BSN5</accession>
<dbReference type="InterPro" id="IPR007235">
    <property type="entry name" value="Glyco_trans_28_C"/>
</dbReference>
<protein>
    <submittedName>
        <fullName evidence="2">UDP-N-acetylglucosamine--N-acetylmuramyl-(Pentapeptide) pyrophosphoryl-undecaprenol N-acetylglucosamine transferase</fullName>
    </submittedName>
</protein>
<dbReference type="PANTHER" id="PTHR21015">
    <property type="entry name" value="UDP-N-ACETYLGLUCOSAMINE--N-ACETYLMURAMYL-(PENTAPEPTIDE) PYROPHOSPHORYL-UNDECAPRENOL N-ACETYLGLUCOSAMINE TRANSFERASE 1"/>
    <property type="match status" value="1"/>
</dbReference>
<evidence type="ECO:0000313" key="3">
    <source>
        <dbReference type="Proteomes" id="UP001333102"/>
    </source>
</evidence>
<dbReference type="RefSeq" id="WP_324670245.1">
    <property type="nucleotide sequence ID" value="NZ_CP141614.1"/>
</dbReference>
<dbReference type="Pfam" id="PF04101">
    <property type="entry name" value="Glyco_tran_28_C"/>
    <property type="match status" value="1"/>
</dbReference>
<sequence>MALGFEEAARELPPAVRSRVQVTGNPIRRAVAEGLQRAEAARRLGLDPARRTVLMVGASQGARRLNEALVHAVRELAAIPGMQVLASTGRAQFEATVALLRQHAPEATVEGHRARLGSVTLVPYLEDMAAALSVADLAISRAGAISLAELTARGLALVLVPYPHAADRHQDANARVLERAGAAVVVPDEALDARRLVEVVRELLADPARLAAMSKASRGLGRPQAAEEVARLVLRYATQSRASA</sequence>
<dbReference type="CDD" id="cd03785">
    <property type="entry name" value="GT28_MurG"/>
    <property type="match status" value="1"/>
</dbReference>
<proteinExistence type="predicted"/>
<name>A0ABZ1BSN5_9FIRM</name>
<gene>
    <name evidence="2" type="ORF">VLY81_06705</name>
</gene>
<dbReference type="PANTHER" id="PTHR21015:SF22">
    <property type="entry name" value="GLYCOSYLTRANSFERASE"/>
    <property type="match status" value="1"/>
</dbReference>
<dbReference type="Gene3D" id="3.40.50.2000">
    <property type="entry name" value="Glycogen Phosphorylase B"/>
    <property type="match status" value="2"/>
</dbReference>
<evidence type="ECO:0000259" key="1">
    <source>
        <dbReference type="Pfam" id="PF04101"/>
    </source>
</evidence>
<organism evidence="2 3">
    <name type="scientific">Geochorda subterranea</name>
    <dbReference type="NCBI Taxonomy" id="3109564"/>
    <lineage>
        <taxon>Bacteria</taxon>
        <taxon>Bacillati</taxon>
        <taxon>Bacillota</taxon>
        <taxon>Limnochordia</taxon>
        <taxon>Limnochordales</taxon>
        <taxon>Geochordaceae</taxon>
        <taxon>Geochorda</taxon>
    </lineage>
</organism>
<dbReference type="Proteomes" id="UP001333102">
    <property type="component" value="Chromosome"/>
</dbReference>
<reference evidence="3" key="1">
    <citation type="submission" date="2023-12" db="EMBL/GenBank/DDBJ databases">
        <title>Novel isolates from deep terrestrial aquifers shed light on the physiology and ecology of the class Limnochordia.</title>
        <authorList>
            <person name="Karnachuk O.V."/>
            <person name="Lukina A.P."/>
            <person name="Avakyan M.R."/>
            <person name="Kadnikov V."/>
            <person name="Begmatov S."/>
            <person name="Beletsky A.V."/>
            <person name="Mardanov A.V."/>
            <person name="Ravin N.V."/>
        </authorList>
    </citation>
    <scope>NUCLEOTIDE SEQUENCE [LARGE SCALE GENOMIC DNA]</scope>
    <source>
        <strain evidence="3">LN</strain>
    </source>
</reference>
<dbReference type="GO" id="GO:0016740">
    <property type="term" value="F:transferase activity"/>
    <property type="evidence" value="ECO:0007669"/>
    <property type="project" value="UniProtKB-KW"/>
</dbReference>
<evidence type="ECO:0000313" key="2">
    <source>
        <dbReference type="EMBL" id="WRP15837.1"/>
    </source>
</evidence>
<dbReference type="SUPFAM" id="SSF53756">
    <property type="entry name" value="UDP-Glycosyltransferase/glycogen phosphorylase"/>
    <property type="match status" value="1"/>
</dbReference>
<dbReference type="EMBL" id="CP141614">
    <property type="protein sequence ID" value="WRP15837.1"/>
    <property type="molecule type" value="Genomic_DNA"/>
</dbReference>
<keyword evidence="2" id="KW-0808">Transferase</keyword>